<sequence length="309" mass="34730">MAKQPTSKESEAETSQSSDIDQSKNLVCGIIMPIADIDSYPNGHWRNVHDIICEASSAAGFKANLVSSDDDVAVIQKRIVQNLYDNPIVVCDISAKNANVMFELGMRLAFDKPTVIIKDEKTPYSFDISSIEHIEYPSDLRYQSINLFKERLASKIKETYLKSINDPNYTTFLKHFGTFKVAQLDQKEVSETEYLASEIKDIKSLLISLRSKNITPPRYFDSKNTNTGRLDVDESVSIIKNGIASYTIKPEGFMIDNPTAERVIDNITAAGFIVEQFMNSGKRLTFNLSSSITNEEEMLLKEQIVNSLL</sequence>
<gene>
    <name evidence="2" type="ORF">IDM36_04635</name>
</gene>
<evidence type="ECO:0000313" key="2">
    <source>
        <dbReference type="EMBL" id="QPK01429.1"/>
    </source>
</evidence>
<feature type="region of interest" description="Disordered" evidence="1">
    <location>
        <begin position="1"/>
        <end position="20"/>
    </location>
</feature>
<evidence type="ECO:0000256" key="1">
    <source>
        <dbReference type="SAM" id="MobiDB-lite"/>
    </source>
</evidence>
<organism evidence="2">
    <name type="scientific">Enterobacter mori</name>
    <dbReference type="NCBI Taxonomy" id="539813"/>
    <lineage>
        <taxon>Bacteria</taxon>
        <taxon>Pseudomonadati</taxon>
        <taxon>Pseudomonadota</taxon>
        <taxon>Gammaproteobacteria</taxon>
        <taxon>Enterobacterales</taxon>
        <taxon>Enterobacteriaceae</taxon>
        <taxon>Enterobacter</taxon>
    </lineage>
</organism>
<reference evidence="2" key="1">
    <citation type="submission" date="2020-09" db="EMBL/GenBank/DDBJ databases">
        <title>First Report of a novel Colistin-Resistant species of Enterobacter cloacae complex Producing MCR-5 isolated from hospital sewage water.</title>
        <authorList>
            <person name="Zhou K."/>
        </authorList>
    </citation>
    <scope>NUCLEOTIDE SEQUENCE [LARGE SCALE GENOMIC DNA]</scope>
    <source>
        <strain evidence="2">HSW1412</strain>
    </source>
</reference>
<protein>
    <recommendedName>
        <fullName evidence="3">RNA helicase</fullName>
    </recommendedName>
</protein>
<feature type="compositionally biased region" description="Basic and acidic residues" evidence="1">
    <location>
        <begin position="1"/>
        <end position="11"/>
    </location>
</feature>
<accession>A0A7T0DXV0</accession>
<name>A0A7T0DXV0_9ENTR</name>
<dbReference type="AlphaFoldDB" id="A0A7T0DXV0"/>
<evidence type="ECO:0008006" key="3">
    <source>
        <dbReference type="Google" id="ProtNLM"/>
    </source>
</evidence>
<proteinExistence type="predicted"/>
<dbReference type="EMBL" id="CP061801">
    <property type="protein sequence ID" value="QPK01429.1"/>
    <property type="molecule type" value="Genomic_DNA"/>
</dbReference>